<dbReference type="EMBL" id="MCFF01000025">
    <property type="protein sequence ID" value="ORZ12452.1"/>
    <property type="molecule type" value="Genomic_DNA"/>
</dbReference>
<dbReference type="GeneID" id="33572959"/>
<evidence type="ECO:0000256" key="2">
    <source>
        <dbReference type="SAM" id="Phobius"/>
    </source>
</evidence>
<dbReference type="Pfam" id="PF01764">
    <property type="entry name" value="Lipase_3"/>
    <property type="match status" value="1"/>
</dbReference>
<evidence type="ECO:0000313" key="5">
    <source>
        <dbReference type="Proteomes" id="UP000193648"/>
    </source>
</evidence>
<dbReference type="InParanoid" id="A0A1Y2GJ34"/>
<keyword evidence="2" id="KW-1133">Transmembrane helix</keyword>
<evidence type="ECO:0000313" key="4">
    <source>
        <dbReference type="EMBL" id="ORZ12452.1"/>
    </source>
</evidence>
<dbReference type="STRING" id="64571.A0A1Y2GJ34"/>
<dbReference type="InterPro" id="IPR029058">
    <property type="entry name" value="AB_hydrolase_fold"/>
</dbReference>
<sequence length="657" mass="74096">MTSGETSTVANGQEPSTSTITGHAHLQGHGHQHTKVHGVLPIDQYLAQYPLLSKVLKQDQRRKAAPEKLSITTRHLDEFTAPHGPERSQARTQSIPLPTQAEGPTKPGGGILPIPHSMRTSMFQKKKTTRDQPLKKPLSIRPTEFINYMMDGTAQYVHYLLHPSQIPGRDLISRVYAMGFLPVALLGLFIVQMGIGLLVILVNHTRIGAFYYKKLFDDQIALFDETDGNDEAVRQLAEQTPRDKPYFSYHIANLLLIMSSMVYQRDDKLVAQASKILLNVRNQEERDRAAELLLESERVIDENSTCEFGMRFSGISELKTLGGPFAGLFYNDESIVLVFKGTSILAFNEYLLDMTLQRVDASEYLYGEVHKGFYESLFPDPAPLNWYERMTLDKTHPFNTIMETIFETAKVGKAKTGKPVNLWFAGHSLGGSLASIVMGRLQMIVRDTDPLIQEEKEESTTTASHPHPSGTRTVLQEMLARFSSDPDLLVLRDCYSVAAPNIGDSTFAEEFGRNELRYCQGSPYKPAYWRIVADKDIVPWCPPSLNLDPNEPCRKLKPSHKRSKGKEGTWLEAEKEEDRQAKAENRTEPKHMHSLLDYQNIGQHIVICHATHKPPTIKPSLYDPDFTDGVLRSREEVQKLLGRLAQIANAWKFDSGR</sequence>
<dbReference type="RefSeq" id="XP_021880071.1">
    <property type="nucleotide sequence ID" value="XM_022031118.1"/>
</dbReference>
<dbReference type="GO" id="GO:0006629">
    <property type="term" value="P:lipid metabolic process"/>
    <property type="evidence" value="ECO:0007669"/>
    <property type="project" value="InterPro"/>
</dbReference>
<dbReference type="InterPro" id="IPR002921">
    <property type="entry name" value="Fungal_lipase-type"/>
</dbReference>
<dbReference type="Proteomes" id="UP000193648">
    <property type="component" value="Unassembled WGS sequence"/>
</dbReference>
<feature type="domain" description="Fungal lipase-type" evidence="3">
    <location>
        <begin position="336"/>
        <end position="438"/>
    </location>
</feature>
<feature type="compositionally biased region" description="Basic residues" evidence="1">
    <location>
        <begin position="555"/>
        <end position="564"/>
    </location>
</feature>
<feature type="compositionally biased region" description="Basic and acidic residues" evidence="1">
    <location>
        <begin position="565"/>
        <end position="591"/>
    </location>
</feature>
<comment type="caution">
    <text evidence="4">The sequence shown here is derived from an EMBL/GenBank/DDBJ whole genome shotgun (WGS) entry which is preliminary data.</text>
</comment>
<feature type="compositionally biased region" description="Polar residues" evidence="1">
    <location>
        <begin position="1"/>
        <end position="21"/>
    </location>
</feature>
<dbReference type="OrthoDB" id="426718at2759"/>
<feature type="transmembrane region" description="Helical" evidence="2">
    <location>
        <begin position="175"/>
        <end position="202"/>
    </location>
</feature>
<keyword evidence="2" id="KW-0812">Transmembrane</keyword>
<accession>A0A1Y2GJ34</accession>
<feature type="compositionally biased region" description="Basic and acidic residues" evidence="1">
    <location>
        <begin position="74"/>
        <end position="89"/>
    </location>
</feature>
<evidence type="ECO:0000259" key="3">
    <source>
        <dbReference type="Pfam" id="PF01764"/>
    </source>
</evidence>
<feature type="region of interest" description="Disordered" evidence="1">
    <location>
        <begin position="552"/>
        <end position="591"/>
    </location>
</feature>
<feature type="compositionally biased region" description="Basic residues" evidence="1">
    <location>
        <begin position="26"/>
        <end position="35"/>
    </location>
</feature>
<keyword evidence="5" id="KW-1185">Reference proteome</keyword>
<gene>
    <name evidence="4" type="ORF">BCR41DRAFT_99942</name>
</gene>
<reference evidence="4 5" key="1">
    <citation type="submission" date="2016-07" db="EMBL/GenBank/DDBJ databases">
        <title>Pervasive Adenine N6-methylation of Active Genes in Fungi.</title>
        <authorList>
            <consortium name="DOE Joint Genome Institute"/>
            <person name="Mondo S.J."/>
            <person name="Dannebaum R.O."/>
            <person name="Kuo R.C."/>
            <person name="Labutti K."/>
            <person name="Haridas S."/>
            <person name="Kuo A."/>
            <person name="Salamov A."/>
            <person name="Ahrendt S.R."/>
            <person name="Lipzen A."/>
            <person name="Sullivan W."/>
            <person name="Andreopoulos W.B."/>
            <person name="Clum A."/>
            <person name="Lindquist E."/>
            <person name="Daum C."/>
            <person name="Ramamoorthy G.K."/>
            <person name="Gryganskyi A."/>
            <person name="Culley D."/>
            <person name="Magnuson J.K."/>
            <person name="James T.Y."/>
            <person name="O'Malley M.A."/>
            <person name="Stajich J.E."/>
            <person name="Spatafora J.W."/>
            <person name="Visel A."/>
            <person name="Grigoriev I.V."/>
        </authorList>
    </citation>
    <scope>NUCLEOTIDE SEQUENCE [LARGE SCALE GENOMIC DNA]</scope>
    <source>
        <strain evidence="4 5">NRRL 3116</strain>
    </source>
</reference>
<feature type="region of interest" description="Disordered" evidence="1">
    <location>
        <begin position="1"/>
        <end position="35"/>
    </location>
</feature>
<organism evidence="4 5">
    <name type="scientific">Lobosporangium transversale</name>
    <dbReference type="NCBI Taxonomy" id="64571"/>
    <lineage>
        <taxon>Eukaryota</taxon>
        <taxon>Fungi</taxon>
        <taxon>Fungi incertae sedis</taxon>
        <taxon>Mucoromycota</taxon>
        <taxon>Mortierellomycotina</taxon>
        <taxon>Mortierellomycetes</taxon>
        <taxon>Mortierellales</taxon>
        <taxon>Mortierellaceae</taxon>
        <taxon>Lobosporangium</taxon>
    </lineage>
</organism>
<proteinExistence type="predicted"/>
<dbReference type="SUPFAM" id="SSF53474">
    <property type="entry name" value="alpha/beta-Hydrolases"/>
    <property type="match status" value="1"/>
</dbReference>
<dbReference type="PANTHER" id="PTHR45856:SF24">
    <property type="entry name" value="FUNGAL LIPASE-LIKE DOMAIN-CONTAINING PROTEIN"/>
    <property type="match status" value="1"/>
</dbReference>
<keyword evidence="2" id="KW-0472">Membrane</keyword>
<feature type="region of interest" description="Disordered" evidence="1">
    <location>
        <begin position="59"/>
        <end position="113"/>
    </location>
</feature>
<dbReference type="Gene3D" id="3.40.50.1820">
    <property type="entry name" value="alpha/beta hydrolase"/>
    <property type="match status" value="1"/>
</dbReference>
<dbReference type="AlphaFoldDB" id="A0A1Y2GJ34"/>
<dbReference type="InterPro" id="IPR051218">
    <property type="entry name" value="Sec_MonoDiacylglyc_Lipase"/>
</dbReference>
<dbReference type="PANTHER" id="PTHR45856">
    <property type="entry name" value="ALPHA/BETA-HYDROLASES SUPERFAMILY PROTEIN"/>
    <property type="match status" value="1"/>
</dbReference>
<evidence type="ECO:0000256" key="1">
    <source>
        <dbReference type="SAM" id="MobiDB-lite"/>
    </source>
</evidence>
<name>A0A1Y2GJ34_9FUNG</name>
<protein>
    <recommendedName>
        <fullName evidence="3">Fungal lipase-type domain-containing protein</fullName>
    </recommendedName>
</protein>